<feature type="domain" description="PIN" evidence="1">
    <location>
        <begin position="4"/>
        <end position="121"/>
    </location>
</feature>
<proteinExistence type="predicted"/>
<dbReference type="RefSeq" id="WP_259097530.1">
    <property type="nucleotide sequence ID" value="NZ_BAAAZC010000048.1"/>
</dbReference>
<evidence type="ECO:0000313" key="3">
    <source>
        <dbReference type="Proteomes" id="UP001500742"/>
    </source>
</evidence>
<dbReference type="PANTHER" id="PTHR36173">
    <property type="entry name" value="RIBONUCLEASE VAPC16-RELATED"/>
    <property type="match status" value="1"/>
</dbReference>
<sequence length="127" mass="14770">MQLLIDTQAILWFQASDDRLSKQAKQLIDDPNNRCYVSIASMWEMAIKVALNKLQIEIGYENLHDYLRASRFDILDINQSHLNKIISLPHHHGDPFDRLIISQAITENLTIISADQHFKAYTVHTLW</sequence>
<dbReference type="InterPro" id="IPR041705">
    <property type="entry name" value="PIN_Sll0205"/>
</dbReference>
<dbReference type="PANTHER" id="PTHR36173:SF2">
    <property type="entry name" value="RIBONUCLEASE VAPC16"/>
    <property type="match status" value="1"/>
</dbReference>
<dbReference type="Gene3D" id="3.40.50.1010">
    <property type="entry name" value="5'-nuclease"/>
    <property type="match status" value="1"/>
</dbReference>
<dbReference type="CDD" id="cd09872">
    <property type="entry name" value="PIN_Sll0205-like"/>
    <property type="match status" value="1"/>
</dbReference>
<gene>
    <name evidence="2" type="ORF">GCM10022210_52340</name>
</gene>
<comment type="caution">
    <text evidence="2">The sequence shown here is derived from an EMBL/GenBank/DDBJ whole genome shotgun (WGS) entry which is preliminary data.</text>
</comment>
<evidence type="ECO:0000313" key="2">
    <source>
        <dbReference type="EMBL" id="GAA3992216.1"/>
    </source>
</evidence>
<name>A0ABP7R487_9SPHI</name>
<dbReference type="Pfam" id="PF01850">
    <property type="entry name" value="PIN"/>
    <property type="match status" value="1"/>
</dbReference>
<keyword evidence="3" id="KW-1185">Reference proteome</keyword>
<dbReference type="InterPro" id="IPR029060">
    <property type="entry name" value="PIN-like_dom_sf"/>
</dbReference>
<accession>A0ABP7R487</accession>
<dbReference type="InterPro" id="IPR052919">
    <property type="entry name" value="TA_system_RNase"/>
</dbReference>
<evidence type="ECO:0000259" key="1">
    <source>
        <dbReference type="Pfam" id="PF01850"/>
    </source>
</evidence>
<dbReference type="InterPro" id="IPR002716">
    <property type="entry name" value="PIN_dom"/>
</dbReference>
<dbReference type="Proteomes" id="UP001500742">
    <property type="component" value="Unassembled WGS sequence"/>
</dbReference>
<dbReference type="SUPFAM" id="SSF88723">
    <property type="entry name" value="PIN domain-like"/>
    <property type="match status" value="1"/>
</dbReference>
<reference evidence="3" key="1">
    <citation type="journal article" date="2019" name="Int. J. Syst. Evol. Microbiol.">
        <title>The Global Catalogue of Microorganisms (GCM) 10K type strain sequencing project: providing services to taxonomists for standard genome sequencing and annotation.</title>
        <authorList>
            <consortium name="The Broad Institute Genomics Platform"/>
            <consortium name="The Broad Institute Genome Sequencing Center for Infectious Disease"/>
            <person name="Wu L."/>
            <person name="Ma J."/>
        </authorList>
    </citation>
    <scope>NUCLEOTIDE SEQUENCE [LARGE SCALE GENOMIC DNA]</scope>
    <source>
        <strain evidence="3">JCM 16601</strain>
    </source>
</reference>
<protein>
    <submittedName>
        <fullName evidence="2">Type II toxin-antitoxin system VapC family toxin</fullName>
    </submittedName>
</protein>
<dbReference type="EMBL" id="BAAAZC010000048">
    <property type="protein sequence ID" value="GAA3992216.1"/>
    <property type="molecule type" value="Genomic_DNA"/>
</dbReference>
<organism evidence="2 3">
    <name type="scientific">Mucilaginibacter dorajii</name>
    <dbReference type="NCBI Taxonomy" id="692994"/>
    <lineage>
        <taxon>Bacteria</taxon>
        <taxon>Pseudomonadati</taxon>
        <taxon>Bacteroidota</taxon>
        <taxon>Sphingobacteriia</taxon>
        <taxon>Sphingobacteriales</taxon>
        <taxon>Sphingobacteriaceae</taxon>
        <taxon>Mucilaginibacter</taxon>
    </lineage>
</organism>